<dbReference type="GO" id="GO:0043138">
    <property type="term" value="F:3'-5' DNA helicase activity"/>
    <property type="evidence" value="ECO:0007669"/>
    <property type="project" value="TreeGrafter"/>
</dbReference>
<reference evidence="6" key="2">
    <citation type="journal article" date="2023" name="Science">
        <title>Genomic signatures of disease resistance in endangered staghorn corals.</title>
        <authorList>
            <person name="Vollmer S.V."/>
            <person name="Selwyn J.D."/>
            <person name="Despard B.A."/>
            <person name="Roesel C.L."/>
        </authorList>
    </citation>
    <scope>NUCLEOTIDE SEQUENCE</scope>
    <source>
        <strain evidence="6">K2</strain>
    </source>
</reference>
<dbReference type="GO" id="GO:0005694">
    <property type="term" value="C:chromosome"/>
    <property type="evidence" value="ECO:0007669"/>
    <property type="project" value="TreeGrafter"/>
</dbReference>
<dbReference type="SUPFAM" id="SSF52540">
    <property type="entry name" value="P-loop containing nucleoside triphosphate hydrolases"/>
    <property type="match status" value="1"/>
</dbReference>
<feature type="domain" description="DEAD/DEAH-box helicase" evidence="5">
    <location>
        <begin position="27"/>
        <end position="132"/>
    </location>
</feature>
<dbReference type="GO" id="GO:0005634">
    <property type="term" value="C:nucleus"/>
    <property type="evidence" value="ECO:0007669"/>
    <property type="project" value="TreeGrafter"/>
</dbReference>
<keyword evidence="2" id="KW-0238">DNA-binding</keyword>
<keyword evidence="6" id="KW-0347">Helicase</keyword>
<sequence length="165" mass="18419">MSATTEECWKKACKAVREQFEIDNLLPEQENALREFLGGQNIFVNLPTGYGKSLIFHCLSIAADALFEKPRGSSVLVVISPLRSLMEDLIRHVNNMGVPPIATTDEEDVEIIQQVMNGNNVLVYGSPECLLSSEPGRSIFDCQSFKEMLIGVAIDKSYCITQWYV</sequence>
<evidence type="ECO:0000313" key="7">
    <source>
        <dbReference type="Proteomes" id="UP001249851"/>
    </source>
</evidence>
<evidence type="ECO:0000256" key="1">
    <source>
        <dbReference type="ARBA" id="ARBA00005446"/>
    </source>
</evidence>
<reference evidence="6" key="1">
    <citation type="journal article" date="2023" name="G3 (Bethesda)">
        <title>Whole genome assembly and annotation of the endangered Caribbean coral Acropora cervicornis.</title>
        <authorList>
            <person name="Selwyn J.D."/>
            <person name="Vollmer S.V."/>
        </authorList>
    </citation>
    <scope>NUCLEOTIDE SEQUENCE</scope>
    <source>
        <strain evidence="6">K2</strain>
    </source>
</reference>
<keyword evidence="3" id="KW-0413">Isomerase</keyword>
<dbReference type="GO" id="GO:0009378">
    <property type="term" value="F:four-way junction helicase activity"/>
    <property type="evidence" value="ECO:0007669"/>
    <property type="project" value="TreeGrafter"/>
</dbReference>
<dbReference type="Pfam" id="PF00270">
    <property type="entry name" value="DEAD"/>
    <property type="match status" value="1"/>
</dbReference>
<evidence type="ECO:0000256" key="3">
    <source>
        <dbReference type="ARBA" id="ARBA00023235"/>
    </source>
</evidence>
<evidence type="ECO:0000256" key="2">
    <source>
        <dbReference type="ARBA" id="ARBA00023125"/>
    </source>
</evidence>
<dbReference type="EMBL" id="JARQWQ010000010">
    <property type="protein sequence ID" value="KAK2569002.1"/>
    <property type="molecule type" value="Genomic_DNA"/>
</dbReference>
<dbReference type="AlphaFoldDB" id="A0AAD9QWV9"/>
<dbReference type="GO" id="GO:0003677">
    <property type="term" value="F:DNA binding"/>
    <property type="evidence" value="ECO:0007669"/>
    <property type="project" value="UniProtKB-KW"/>
</dbReference>
<dbReference type="Proteomes" id="UP001249851">
    <property type="component" value="Unassembled WGS sequence"/>
</dbReference>
<dbReference type="GO" id="GO:0000724">
    <property type="term" value="P:double-strand break repair via homologous recombination"/>
    <property type="evidence" value="ECO:0007669"/>
    <property type="project" value="TreeGrafter"/>
</dbReference>
<keyword evidence="6" id="KW-0547">Nucleotide-binding</keyword>
<keyword evidence="7" id="KW-1185">Reference proteome</keyword>
<accession>A0AAD9QWV9</accession>
<evidence type="ECO:0000256" key="4">
    <source>
        <dbReference type="ARBA" id="ARBA00023242"/>
    </source>
</evidence>
<dbReference type="Gene3D" id="3.40.50.300">
    <property type="entry name" value="P-loop containing nucleotide triphosphate hydrolases"/>
    <property type="match status" value="1"/>
</dbReference>
<proteinExistence type="inferred from homology"/>
<dbReference type="PANTHER" id="PTHR13710:SF153">
    <property type="entry name" value="RECQ-LIKE DNA HELICASE BLM"/>
    <property type="match status" value="1"/>
</dbReference>
<keyword evidence="6" id="KW-0378">Hydrolase</keyword>
<protein>
    <submittedName>
        <fullName evidence="6">ATP-dependent DNA helicase hus2/rqh1</fullName>
    </submittedName>
</protein>
<organism evidence="6 7">
    <name type="scientific">Acropora cervicornis</name>
    <name type="common">Staghorn coral</name>
    <dbReference type="NCBI Taxonomy" id="6130"/>
    <lineage>
        <taxon>Eukaryota</taxon>
        <taxon>Metazoa</taxon>
        <taxon>Cnidaria</taxon>
        <taxon>Anthozoa</taxon>
        <taxon>Hexacorallia</taxon>
        <taxon>Scleractinia</taxon>
        <taxon>Astrocoeniina</taxon>
        <taxon>Acroporidae</taxon>
        <taxon>Acropora</taxon>
    </lineage>
</organism>
<gene>
    <name evidence="6" type="ORF">P5673_005877</name>
</gene>
<dbReference type="GO" id="GO:0005524">
    <property type="term" value="F:ATP binding"/>
    <property type="evidence" value="ECO:0007669"/>
    <property type="project" value="InterPro"/>
</dbReference>
<dbReference type="InterPro" id="IPR011545">
    <property type="entry name" value="DEAD/DEAH_box_helicase_dom"/>
</dbReference>
<dbReference type="GO" id="GO:0005737">
    <property type="term" value="C:cytoplasm"/>
    <property type="evidence" value="ECO:0007669"/>
    <property type="project" value="TreeGrafter"/>
</dbReference>
<comment type="similarity">
    <text evidence="1">Belongs to the helicase family. RecQ subfamily.</text>
</comment>
<dbReference type="InterPro" id="IPR027417">
    <property type="entry name" value="P-loop_NTPase"/>
</dbReference>
<evidence type="ECO:0000259" key="5">
    <source>
        <dbReference type="Pfam" id="PF00270"/>
    </source>
</evidence>
<evidence type="ECO:0000313" key="6">
    <source>
        <dbReference type="EMBL" id="KAK2569002.1"/>
    </source>
</evidence>
<keyword evidence="6" id="KW-0067">ATP-binding</keyword>
<name>A0AAD9QWV9_ACRCE</name>
<comment type="caution">
    <text evidence="6">The sequence shown here is derived from an EMBL/GenBank/DDBJ whole genome shotgun (WGS) entry which is preliminary data.</text>
</comment>
<dbReference type="PANTHER" id="PTHR13710">
    <property type="entry name" value="DNA HELICASE RECQ FAMILY MEMBER"/>
    <property type="match status" value="1"/>
</dbReference>
<keyword evidence="4" id="KW-0539">Nucleus</keyword>